<dbReference type="Gene3D" id="1.25.40.20">
    <property type="entry name" value="Ankyrin repeat-containing domain"/>
    <property type="match status" value="1"/>
</dbReference>
<gene>
    <name evidence="1" type="ORF">PV367_01190</name>
</gene>
<comment type="caution">
    <text evidence="1">The sequence shown here is derived from an EMBL/GenBank/DDBJ whole genome shotgun (WGS) entry which is preliminary data.</text>
</comment>
<dbReference type="SUPFAM" id="SSF48403">
    <property type="entry name" value="Ankyrin repeat"/>
    <property type="match status" value="1"/>
</dbReference>
<name>A0AAJ2UJ27_9ACTN</name>
<protein>
    <submittedName>
        <fullName evidence="1">Ankyrin repeat domain-containing protein</fullName>
    </submittedName>
</protein>
<dbReference type="InterPro" id="IPR036770">
    <property type="entry name" value="Ankyrin_rpt-contain_sf"/>
</dbReference>
<dbReference type="Proteomes" id="UP001273589">
    <property type="component" value="Unassembled WGS sequence"/>
</dbReference>
<accession>A0AAJ2UJ27</accession>
<evidence type="ECO:0000313" key="2">
    <source>
        <dbReference type="Proteomes" id="UP001273589"/>
    </source>
</evidence>
<sequence length="110" mass="11615">MENPWSPAHQAVEDGDAQALAHILEDGNDPDEICCGMTLLVHAIDLEGDSALQSGEPIESSLTRVLLDNGANPRLVAPSGKSPLSVASIYGHVEARDLILRYTGGVPESK</sequence>
<proteinExistence type="predicted"/>
<dbReference type="EMBL" id="JARAWN010000004">
    <property type="protein sequence ID" value="MDX3128444.1"/>
    <property type="molecule type" value="Genomic_DNA"/>
</dbReference>
<organism evidence="1 2">
    <name type="scientific">Streptomyces europaeiscabiei</name>
    <dbReference type="NCBI Taxonomy" id="146819"/>
    <lineage>
        <taxon>Bacteria</taxon>
        <taxon>Bacillati</taxon>
        <taxon>Actinomycetota</taxon>
        <taxon>Actinomycetes</taxon>
        <taxon>Kitasatosporales</taxon>
        <taxon>Streptomycetaceae</taxon>
        <taxon>Streptomyces</taxon>
    </lineage>
</organism>
<reference evidence="1" key="1">
    <citation type="journal article" date="2023" name="Microb. Genom.">
        <title>Mesoterricola silvestris gen. nov., sp. nov., Mesoterricola sediminis sp. nov., Geothrix oryzae sp. nov., Geothrix edaphica sp. nov., Geothrix rubra sp. nov., and Geothrix limicola sp. nov., six novel members of Acidobacteriota isolated from soils.</title>
        <authorList>
            <person name="Weisberg A.J."/>
            <person name="Pearce E."/>
            <person name="Kramer C.G."/>
            <person name="Chang J.H."/>
            <person name="Clarke C.R."/>
        </authorList>
    </citation>
    <scope>NUCLEOTIDE SEQUENCE</scope>
    <source>
        <strain evidence="1">ND06-05F</strain>
    </source>
</reference>
<evidence type="ECO:0000313" key="1">
    <source>
        <dbReference type="EMBL" id="MDX3128444.1"/>
    </source>
</evidence>
<dbReference type="AlphaFoldDB" id="A0AAJ2UJ27"/>